<dbReference type="Proteomes" id="UP001576774">
    <property type="component" value="Unassembled WGS sequence"/>
</dbReference>
<keyword evidence="4 8" id="KW-0375">Hydrogen ion transport</keyword>
<keyword evidence="7 8" id="KW-0472">Membrane</keyword>
<comment type="subcellular location">
    <subcellularLocation>
        <location evidence="8">Cell inner membrane</location>
        <topology evidence="8">Multi-pass membrane protein</topology>
    </subcellularLocation>
    <subcellularLocation>
        <location evidence="1">Membrane</location>
        <topology evidence="1">Multi-pass membrane protein</topology>
    </subcellularLocation>
</comment>
<protein>
    <recommendedName>
        <fullName evidence="8">Proton extrusion protein PxcA</fullName>
    </recommendedName>
</protein>
<evidence type="ECO:0000313" key="9">
    <source>
        <dbReference type="EMBL" id="MFB2876724.1"/>
    </source>
</evidence>
<dbReference type="Pfam" id="PF03040">
    <property type="entry name" value="CemA"/>
    <property type="match status" value="1"/>
</dbReference>
<evidence type="ECO:0000256" key="2">
    <source>
        <dbReference type="ARBA" id="ARBA00022448"/>
    </source>
</evidence>
<evidence type="ECO:0000256" key="5">
    <source>
        <dbReference type="ARBA" id="ARBA00022989"/>
    </source>
</evidence>
<keyword evidence="2 8" id="KW-0813">Transport</keyword>
<evidence type="ECO:0000256" key="6">
    <source>
        <dbReference type="ARBA" id="ARBA00023065"/>
    </source>
</evidence>
<name>A0ABV4X1S0_9CYAN</name>
<sequence length="426" mass="48564">MKNSFYSKRTEPLHKKLNHHLLSAHQWFQKTPERALEEAYQAALIIKSLEEEYFNGERICTDSTDYSENVLSYLETDLGKNLSKVRMRLAEFKVSRYFLNVSNPLLLEKVKLIDSIIEKYSYPSNNSLALVPIANSVKLDSYKKNQSVSSMNMEDLTTETVSDKTGALPRSIGRTINKIKSELDPKAEEEVIKKFRNSRNKTRISVRFLVILITVPLLVQITAKHFLVTPLVNNFVSQNEAQIFLNSEMKEEALRELQSFEEELKFNNLINPTNPLSAEVMEEQVKHKANEIAEEFRGKSRDAVANVFADIIALFAFALVIVTHKQDIVVLKSFMDEIIYGLSDSAKAFIIILFTDIFVGFHSPHGWEVLLESFAGHLGIAANKSAISLFIATVPVILDTIFKYWIFRYLSRISPSAVATLRNMNE</sequence>
<reference evidence="9 10" key="1">
    <citation type="submission" date="2024-09" db="EMBL/GenBank/DDBJ databases">
        <title>Floridaenema gen nov. (Aerosakkonemataceae, Aerosakkonematales ord. nov., Cyanobacteria) from benthic tropical and subtropical fresh waters, with the description of four new species.</title>
        <authorList>
            <person name="Moretto J.A."/>
            <person name="Berthold D.E."/>
            <person name="Lefler F.W."/>
            <person name="Huang I.-S."/>
            <person name="Laughinghouse H. IV."/>
        </authorList>
    </citation>
    <scope>NUCLEOTIDE SEQUENCE [LARGE SCALE GENOMIC DNA]</scope>
    <source>
        <strain evidence="9 10">BLCC-F46</strain>
    </source>
</reference>
<keyword evidence="5 8" id="KW-1133">Transmembrane helix</keyword>
<dbReference type="RefSeq" id="WP_413269848.1">
    <property type="nucleotide sequence ID" value="NZ_JBHFNQ010000062.1"/>
</dbReference>
<organism evidence="9 10">
    <name type="scientific">Floridaenema aerugineum BLCC-F46</name>
    <dbReference type="NCBI Taxonomy" id="3153654"/>
    <lineage>
        <taxon>Bacteria</taxon>
        <taxon>Bacillati</taxon>
        <taxon>Cyanobacteriota</taxon>
        <taxon>Cyanophyceae</taxon>
        <taxon>Oscillatoriophycideae</taxon>
        <taxon>Aerosakkonematales</taxon>
        <taxon>Aerosakkonemataceae</taxon>
        <taxon>Floridanema</taxon>
        <taxon>Floridanema aerugineum</taxon>
    </lineage>
</organism>
<dbReference type="HAMAP" id="MF_01308">
    <property type="entry name" value="CemA_PxcA"/>
    <property type="match status" value="1"/>
</dbReference>
<evidence type="ECO:0000256" key="8">
    <source>
        <dbReference type="HAMAP-Rule" id="MF_01308"/>
    </source>
</evidence>
<evidence type="ECO:0000256" key="3">
    <source>
        <dbReference type="ARBA" id="ARBA00022692"/>
    </source>
</evidence>
<evidence type="ECO:0000256" key="1">
    <source>
        <dbReference type="ARBA" id="ARBA00004141"/>
    </source>
</evidence>
<feature type="transmembrane region" description="Helical" evidence="8">
    <location>
        <begin position="385"/>
        <end position="406"/>
    </location>
</feature>
<keyword evidence="6 8" id="KW-0406">Ion transport</keyword>
<feature type="transmembrane region" description="Helical" evidence="8">
    <location>
        <begin position="303"/>
        <end position="324"/>
    </location>
</feature>
<dbReference type="PANTHER" id="PTHR33650:SF2">
    <property type="entry name" value="CHLOROPLAST ENVELOPE MEMBRANE PROTEIN"/>
    <property type="match status" value="1"/>
</dbReference>
<evidence type="ECO:0000313" key="10">
    <source>
        <dbReference type="Proteomes" id="UP001576774"/>
    </source>
</evidence>
<keyword evidence="10" id="KW-1185">Reference proteome</keyword>
<evidence type="ECO:0000256" key="7">
    <source>
        <dbReference type="ARBA" id="ARBA00023136"/>
    </source>
</evidence>
<comment type="caution">
    <text evidence="9">The sequence shown here is derived from an EMBL/GenBank/DDBJ whole genome shotgun (WGS) entry which is preliminary data.</text>
</comment>
<dbReference type="EMBL" id="JBHFNQ010000062">
    <property type="protein sequence ID" value="MFB2876724.1"/>
    <property type="molecule type" value="Genomic_DNA"/>
</dbReference>
<comment type="function">
    <text evidence="8">Required for H(+) efflux immediately after light irradiation to form a rapid H(+) concentration gradient across the thylakoid membranes. Together with PxcL, contributes to transient H(+) uptake following dark to light transition.</text>
</comment>
<dbReference type="PANTHER" id="PTHR33650">
    <property type="entry name" value="CHLOROPLAST ENVELOPE MEMBRANE PROTEIN-RELATED"/>
    <property type="match status" value="1"/>
</dbReference>
<proteinExistence type="inferred from homology"/>
<feature type="transmembrane region" description="Helical" evidence="8">
    <location>
        <begin position="204"/>
        <end position="223"/>
    </location>
</feature>
<dbReference type="InterPro" id="IPR004282">
    <property type="entry name" value="CemA"/>
</dbReference>
<accession>A0ABV4X1S0</accession>
<feature type="transmembrane region" description="Helical" evidence="8">
    <location>
        <begin position="345"/>
        <end position="365"/>
    </location>
</feature>
<keyword evidence="8" id="KW-0997">Cell inner membrane</keyword>
<evidence type="ECO:0000256" key="4">
    <source>
        <dbReference type="ARBA" id="ARBA00022781"/>
    </source>
</evidence>
<dbReference type="NCBIfam" id="NF002703">
    <property type="entry name" value="PRK02507.1-1"/>
    <property type="match status" value="1"/>
</dbReference>
<comment type="similarity">
    <text evidence="8">Belongs to the CemA family.</text>
</comment>
<keyword evidence="8" id="KW-1003">Cell membrane</keyword>
<gene>
    <name evidence="8" type="primary">pxcA</name>
    <name evidence="9" type="ORF">ACE1CC_07505</name>
</gene>
<keyword evidence="3 8" id="KW-0812">Transmembrane</keyword>